<feature type="transmembrane region" description="Helical" evidence="1">
    <location>
        <begin position="74"/>
        <end position="97"/>
    </location>
</feature>
<proteinExistence type="predicted"/>
<feature type="transmembrane region" description="Helical" evidence="1">
    <location>
        <begin position="109"/>
        <end position="131"/>
    </location>
</feature>
<feature type="domain" description="DUF6534" evidence="3">
    <location>
        <begin position="157"/>
        <end position="242"/>
    </location>
</feature>
<sequence>MGVLYIGALLAMALWGASGIQLFQYYTTYPNDSVALKIFVFAVWALDTAHQGLITHTTYKYLISNFGDDAYLDVVVRSVLDMTLISALICLAVQGFFLNRVWKLSRRNIFATVFLASLVLTEFAVAIVFYAKALHFRTFEGLSSIFWLAKTMDALCAVPDTAITIALFYFLNRSRTGFARSEAVVNKIILFSFNTGLFTALCALASFISIEVWPQSRLYLLFYYLISRLYTNSLLVSYAQRAKQPSKQLTGRRFRSPPPLAHLILERVRTHDAFLPRRR</sequence>
<keyword evidence="2" id="KW-0732">Signal</keyword>
<evidence type="ECO:0000256" key="1">
    <source>
        <dbReference type="SAM" id="Phobius"/>
    </source>
</evidence>
<accession>A0A0H2RM27</accession>
<gene>
    <name evidence="4" type="ORF">SCHPADRAFT_405731</name>
</gene>
<dbReference type="OrthoDB" id="3263055at2759"/>
<keyword evidence="1" id="KW-0812">Transmembrane</keyword>
<feature type="chain" id="PRO_5005201627" description="DUF6534 domain-containing protein" evidence="2">
    <location>
        <begin position="20"/>
        <end position="279"/>
    </location>
</feature>
<evidence type="ECO:0000256" key="2">
    <source>
        <dbReference type="SAM" id="SignalP"/>
    </source>
</evidence>
<dbReference type="AlphaFoldDB" id="A0A0H2RM27"/>
<dbReference type="STRING" id="27342.A0A0H2RM27"/>
<feature type="transmembrane region" description="Helical" evidence="1">
    <location>
        <begin position="151"/>
        <end position="172"/>
    </location>
</feature>
<keyword evidence="1" id="KW-0472">Membrane</keyword>
<dbReference type="Pfam" id="PF20152">
    <property type="entry name" value="DUF6534"/>
    <property type="match status" value="1"/>
</dbReference>
<name>A0A0H2RM27_9AGAM</name>
<dbReference type="InterPro" id="IPR045339">
    <property type="entry name" value="DUF6534"/>
</dbReference>
<dbReference type="InParanoid" id="A0A0H2RM27"/>
<feature type="signal peptide" evidence="2">
    <location>
        <begin position="1"/>
        <end position="19"/>
    </location>
</feature>
<dbReference type="PANTHER" id="PTHR40465">
    <property type="entry name" value="CHROMOSOME 1, WHOLE GENOME SHOTGUN SEQUENCE"/>
    <property type="match status" value="1"/>
</dbReference>
<evidence type="ECO:0000259" key="3">
    <source>
        <dbReference type="Pfam" id="PF20152"/>
    </source>
</evidence>
<protein>
    <recommendedName>
        <fullName evidence="3">DUF6534 domain-containing protein</fullName>
    </recommendedName>
</protein>
<feature type="transmembrane region" description="Helical" evidence="1">
    <location>
        <begin position="184"/>
        <end position="208"/>
    </location>
</feature>
<dbReference type="PANTHER" id="PTHR40465:SF1">
    <property type="entry name" value="DUF6534 DOMAIN-CONTAINING PROTEIN"/>
    <property type="match status" value="1"/>
</dbReference>
<dbReference type="EMBL" id="KQ085973">
    <property type="protein sequence ID" value="KLO12662.1"/>
    <property type="molecule type" value="Genomic_DNA"/>
</dbReference>
<feature type="transmembrane region" description="Helical" evidence="1">
    <location>
        <begin position="220"/>
        <end position="239"/>
    </location>
</feature>
<reference evidence="4 5" key="1">
    <citation type="submission" date="2015-04" db="EMBL/GenBank/DDBJ databases">
        <title>Complete genome sequence of Schizopora paradoxa KUC8140, a cosmopolitan wood degrader in East Asia.</title>
        <authorList>
            <consortium name="DOE Joint Genome Institute"/>
            <person name="Min B."/>
            <person name="Park H."/>
            <person name="Jang Y."/>
            <person name="Kim J.-J."/>
            <person name="Kim K.H."/>
            <person name="Pangilinan J."/>
            <person name="Lipzen A."/>
            <person name="Riley R."/>
            <person name="Grigoriev I.V."/>
            <person name="Spatafora J.W."/>
            <person name="Choi I.-G."/>
        </authorList>
    </citation>
    <scope>NUCLEOTIDE SEQUENCE [LARGE SCALE GENOMIC DNA]</scope>
    <source>
        <strain evidence="4 5">KUC8140</strain>
    </source>
</reference>
<keyword evidence="5" id="KW-1185">Reference proteome</keyword>
<keyword evidence="1" id="KW-1133">Transmembrane helix</keyword>
<evidence type="ECO:0000313" key="4">
    <source>
        <dbReference type="EMBL" id="KLO12662.1"/>
    </source>
</evidence>
<organism evidence="4 5">
    <name type="scientific">Schizopora paradoxa</name>
    <dbReference type="NCBI Taxonomy" id="27342"/>
    <lineage>
        <taxon>Eukaryota</taxon>
        <taxon>Fungi</taxon>
        <taxon>Dikarya</taxon>
        <taxon>Basidiomycota</taxon>
        <taxon>Agaricomycotina</taxon>
        <taxon>Agaricomycetes</taxon>
        <taxon>Hymenochaetales</taxon>
        <taxon>Schizoporaceae</taxon>
        <taxon>Schizopora</taxon>
    </lineage>
</organism>
<dbReference type="Proteomes" id="UP000053477">
    <property type="component" value="Unassembled WGS sequence"/>
</dbReference>
<evidence type="ECO:0000313" key="5">
    <source>
        <dbReference type="Proteomes" id="UP000053477"/>
    </source>
</evidence>